<dbReference type="CDD" id="cd00093">
    <property type="entry name" value="HTH_XRE"/>
    <property type="match status" value="1"/>
</dbReference>
<evidence type="ECO:0000313" key="4">
    <source>
        <dbReference type="Proteomes" id="UP000005711"/>
    </source>
</evidence>
<comment type="caution">
    <text evidence="3">The sequence shown here is derived from an EMBL/GenBank/DDBJ whole genome shotgun (WGS) entry which is preliminary data.</text>
</comment>
<proteinExistence type="predicted"/>
<protein>
    <submittedName>
        <fullName evidence="3">DNA-binding helix-turn-helix protein</fullName>
    </submittedName>
</protein>
<keyword evidence="1 3" id="KW-0238">DNA-binding</keyword>
<evidence type="ECO:0000259" key="2">
    <source>
        <dbReference type="PROSITE" id="PS50943"/>
    </source>
</evidence>
<dbReference type="GO" id="GO:0003677">
    <property type="term" value="F:DNA binding"/>
    <property type="evidence" value="ECO:0007669"/>
    <property type="project" value="UniProtKB-KW"/>
</dbReference>
<organism evidence="3 4">
    <name type="scientific">Peptoniphilus lacrimalis 315-B</name>
    <dbReference type="NCBI Taxonomy" id="596330"/>
    <lineage>
        <taxon>Bacteria</taxon>
        <taxon>Bacillati</taxon>
        <taxon>Bacillota</taxon>
        <taxon>Tissierellia</taxon>
        <taxon>Tissierellales</taxon>
        <taxon>Peptoniphilaceae</taxon>
        <taxon>Peptoniphilus</taxon>
    </lineage>
</organism>
<dbReference type="Pfam" id="PF01381">
    <property type="entry name" value="HTH_3"/>
    <property type="match status" value="1"/>
</dbReference>
<accession>D1VSS9</accession>
<name>D1VSS9_9FIRM</name>
<dbReference type="InterPro" id="IPR010982">
    <property type="entry name" value="Lambda_DNA-bd_dom_sf"/>
</dbReference>
<reference evidence="3 4" key="1">
    <citation type="submission" date="2009-12" db="EMBL/GenBank/DDBJ databases">
        <title>Genome Sequence of Peptoniphilus lacrimalis 315-B.</title>
        <authorList>
            <person name="Durkin A.S."/>
            <person name="Madupu R."/>
            <person name="Torralba M."/>
            <person name="Methe B."/>
            <person name="Sutton G."/>
            <person name="Strausberg R.L."/>
            <person name="Nelson K.E."/>
        </authorList>
    </citation>
    <scope>NUCLEOTIDE SEQUENCE [LARGE SCALE GENOMIC DNA]</scope>
    <source>
        <strain evidence="3 4">315-B</strain>
    </source>
</reference>
<dbReference type="EMBL" id="ADDO01000023">
    <property type="protein sequence ID" value="EFA90394.1"/>
    <property type="molecule type" value="Genomic_DNA"/>
</dbReference>
<dbReference type="PANTHER" id="PTHR46797">
    <property type="entry name" value="HTH-TYPE TRANSCRIPTIONAL REGULATOR"/>
    <property type="match status" value="1"/>
</dbReference>
<dbReference type="GO" id="GO:0003700">
    <property type="term" value="F:DNA-binding transcription factor activity"/>
    <property type="evidence" value="ECO:0007669"/>
    <property type="project" value="TreeGrafter"/>
</dbReference>
<gene>
    <name evidence="3" type="ORF">HMPREF0628_1083</name>
</gene>
<dbReference type="eggNOG" id="COG1396">
    <property type="taxonomic scope" value="Bacteria"/>
</dbReference>
<feature type="domain" description="HTH cro/C1-type" evidence="2">
    <location>
        <begin position="7"/>
        <end position="61"/>
    </location>
</feature>
<dbReference type="PANTHER" id="PTHR46797:SF1">
    <property type="entry name" value="METHYLPHOSPHONATE SYNTHASE"/>
    <property type="match status" value="1"/>
</dbReference>
<evidence type="ECO:0000313" key="3">
    <source>
        <dbReference type="EMBL" id="EFA90394.1"/>
    </source>
</evidence>
<dbReference type="InterPro" id="IPR001387">
    <property type="entry name" value="Cro/C1-type_HTH"/>
</dbReference>
<sequence length="235" mass="27715">MTLGEKIRKYRILNNLTMKELSEKLGMSISAIQKYENGTVIPKTDIIQKISKILNVPINKLLEETSAKNDKEDMILEKIIELTKYDQIKWIKCEDKDIKNKYKLYEDDFLEISKIIDDSIGYSSYKSELDIENDIKELSIKIMKNGFITNVKDTLYILYDEGYVDFQDKKIYELKAFQYKYHDFNYLIEFTNRELLTNLFSIVNEKANINDGDIDEILLDLDKDLNNLIDDTYGF</sequence>
<dbReference type="SMART" id="SM00530">
    <property type="entry name" value="HTH_XRE"/>
    <property type="match status" value="1"/>
</dbReference>
<dbReference type="Proteomes" id="UP000005711">
    <property type="component" value="Unassembled WGS sequence"/>
</dbReference>
<keyword evidence="4" id="KW-1185">Reference proteome</keyword>
<dbReference type="RefSeq" id="WP_004824192.1">
    <property type="nucleotide sequence ID" value="NZ_ADDO01000023.1"/>
</dbReference>
<dbReference type="GO" id="GO:0005829">
    <property type="term" value="C:cytosol"/>
    <property type="evidence" value="ECO:0007669"/>
    <property type="project" value="TreeGrafter"/>
</dbReference>
<dbReference type="AlphaFoldDB" id="D1VSS9"/>
<dbReference type="InterPro" id="IPR050807">
    <property type="entry name" value="TransReg_Diox_bact_type"/>
</dbReference>
<dbReference type="Gene3D" id="1.10.260.40">
    <property type="entry name" value="lambda repressor-like DNA-binding domains"/>
    <property type="match status" value="1"/>
</dbReference>
<dbReference type="SUPFAM" id="SSF47413">
    <property type="entry name" value="lambda repressor-like DNA-binding domains"/>
    <property type="match status" value="1"/>
</dbReference>
<evidence type="ECO:0000256" key="1">
    <source>
        <dbReference type="ARBA" id="ARBA00023125"/>
    </source>
</evidence>
<dbReference type="PROSITE" id="PS50943">
    <property type="entry name" value="HTH_CROC1"/>
    <property type="match status" value="1"/>
</dbReference>